<reference evidence="1" key="1">
    <citation type="journal article" date="2017" name="Nature">
        <title>The sunflower genome provides insights into oil metabolism, flowering and Asterid evolution.</title>
        <authorList>
            <person name="Badouin H."/>
            <person name="Gouzy J."/>
            <person name="Grassa C.J."/>
            <person name="Murat F."/>
            <person name="Staton S.E."/>
            <person name="Cottret L."/>
            <person name="Lelandais-Briere C."/>
            <person name="Owens G.L."/>
            <person name="Carrere S."/>
            <person name="Mayjonade B."/>
            <person name="Legrand L."/>
            <person name="Gill N."/>
            <person name="Kane N.C."/>
            <person name="Bowers J.E."/>
            <person name="Hubner S."/>
            <person name="Bellec A."/>
            <person name="Berard A."/>
            <person name="Berges H."/>
            <person name="Blanchet N."/>
            <person name="Boniface M.C."/>
            <person name="Brunel D."/>
            <person name="Catrice O."/>
            <person name="Chaidir N."/>
            <person name="Claudel C."/>
            <person name="Donnadieu C."/>
            <person name="Faraut T."/>
            <person name="Fievet G."/>
            <person name="Helmstetter N."/>
            <person name="King M."/>
            <person name="Knapp S.J."/>
            <person name="Lai Z."/>
            <person name="Le Paslier M.C."/>
            <person name="Lippi Y."/>
            <person name="Lorenzon L."/>
            <person name="Mandel J.R."/>
            <person name="Marage G."/>
            <person name="Marchand G."/>
            <person name="Marquand E."/>
            <person name="Bret-Mestries E."/>
            <person name="Morien E."/>
            <person name="Nambeesan S."/>
            <person name="Nguyen T."/>
            <person name="Pegot-Espagnet P."/>
            <person name="Pouilly N."/>
            <person name="Raftis F."/>
            <person name="Sallet E."/>
            <person name="Schiex T."/>
            <person name="Thomas J."/>
            <person name="Vandecasteele C."/>
            <person name="Vares D."/>
            <person name="Vear F."/>
            <person name="Vautrin S."/>
            <person name="Crespi M."/>
            <person name="Mangin B."/>
            <person name="Burke J.M."/>
            <person name="Salse J."/>
            <person name="Munos S."/>
            <person name="Vincourt P."/>
            <person name="Rieseberg L.H."/>
            <person name="Langlade N.B."/>
        </authorList>
    </citation>
    <scope>NUCLEOTIDE SEQUENCE</scope>
    <source>
        <tissue evidence="1">Leaves</tissue>
    </source>
</reference>
<dbReference type="AlphaFoldDB" id="A0A9K3HGS2"/>
<name>A0A9K3HGS2_HELAN</name>
<dbReference type="Gramene" id="mRNA:HanXRQr2_Chr12g0543101">
    <property type="protein sequence ID" value="CDS:HanXRQr2_Chr12g0543101.1"/>
    <property type="gene ID" value="HanXRQr2_Chr12g0543101"/>
</dbReference>
<evidence type="ECO:0000313" key="2">
    <source>
        <dbReference type="Proteomes" id="UP000215914"/>
    </source>
</evidence>
<dbReference type="EMBL" id="MNCJ02000327">
    <property type="protein sequence ID" value="KAF5778062.1"/>
    <property type="molecule type" value="Genomic_DNA"/>
</dbReference>
<evidence type="ECO:0000313" key="1">
    <source>
        <dbReference type="EMBL" id="KAF5778062.1"/>
    </source>
</evidence>
<sequence length="113" mass="12685">MSIENVLSTCTKFIYMEIYNMIHSDIIRVNGPGIGWVSLNPIPVPIPDFFSFFKLVPGPYPLGFGYTRPVCFGFWVYPSDLGFFAIPTITYPTPGPLIHAWGTLHMGVFSFDS</sequence>
<keyword evidence="2" id="KW-1185">Reference proteome</keyword>
<reference evidence="1" key="2">
    <citation type="submission" date="2020-06" db="EMBL/GenBank/DDBJ databases">
        <title>Helianthus annuus Genome sequencing and assembly Release 2.</title>
        <authorList>
            <person name="Gouzy J."/>
            <person name="Langlade N."/>
            <person name="Munos S."/>
        </authorList>
    </citation>
    <scope>NUCLEOTIDE SEQUENCE</scope>
    <source>
        <tissue evidence="1">Leaves</tissue>
    </source>
</reference>
<protein>
    <submittedName>
        <fullName evidence="1">Uncharacterized protein</fullName>
    </submittedName>
</protein>
<dbReference type="Proteomes" id="UP000215914">
    <property type="component" value="Unassembled WGS sequence"/>
</dbReference>
<comment type="caution">
    <text evidence="1">The sequence shown here is derived from an EMBL/GenBank/DDBJ whole genome shotgun (WGS) entry which is preliminary data.</text>
</comment>
<proteinExistence type="predicted"/>
<accession>A0A9K3HGS2</accession>
<gene>
    <name evidence="1" type="ORF">HanXRQr2_Chr12g0543101</name>
</gene>
<organism evidence="1 2">
    <name type="scientific">Helianthus annuus</name>
    <name type="common">Common sunflower</name>
    <dbReference type="NCBI Taxonomy" id="4232"/>
    <lineage>
        <taxon>Eukaryota</taxon>
        <taxon>Viridiplantae</taxon>
        <taxon>Streptophyta</taxon>
        <taxon>Embryophyta</taxon>
        <taxon>Tracheophyta</taxon>
        <taxon>Spermatophyta</taxon>
        <taxon>Magnoliopsida</taxon>
        <taxon>eudicotyledons</taxon>
        <taxon>Gunneridae</taxon>
        <taxon>Pentapetalae</taxon>
        <taxon>asterids</taxon>
        <taxon>campanulids</taxon>
        <taxon>Asterales</taxon>
        <taxon>Asteraceae</taxon>
        <taxon>Asteroideae</taxon>
        <taxon>Heliantheae alliance</taxon>
        <taxon>Heliantheae</taxon>
        <taxon>Helianthus</taxon>
    </lineage>
</organism>